<evidence type="ECO:0000256" key="16">
    <source>
        <dbReference type="ARBA" id="ARBA00023167"/>
    </source>
</evidence>
<keyword evidence="10 21" id="KW-0846">Cobalamin</keyword>
<comment type="function">
    <text evidence="18 21">Catalyzes the transfer of a methyl group from methyl-cobalamin to homocysteine, yielding enzyme-bound cob(I)alamin and methionine. Subsequently, remethylates the cofactor using methyltetrahydrofolate.</text>
</comment>
<evidence type="ECO:0000256" key="2">
    <source>
        <dbReference type="ARBA" id="ARBA00001947"/>
    </source>
</evidence>
<evidence type="ECO:0000313" key="30">
    <source>
        <dbReference type="EMBL" id="BBM38797.1"/>
    </source>
</evidence>
<dbReference type="GO" id="GO:0050667">
    <property type="term" value="P:homocysteine metabolic process"/>
    <property type="evidence" value="ECO:0007669"/>
    <property type="project" value="TreeGrafter"/>
</dbReference>
<comment type="similarity">
    <text evidence="5">Belongs to the vitamin-B12 dependent methionine synthase family.</text>
</comment>
<feature type="binding site" evidence="23">
    <location>
        <begin position="730"/>
        <end position="734"/>
    </location>
    <ligand>
        <name>methylcob(III)alamin</name>
        <dbReference type="ChEBI" id="CHEBI:28115"/>
    </ligand>
</feature>
<feature type="domain" description="Pterin-binding" evidence="26">
    <location>
        <begin position="345"/>
        <end position="601"/>
    </location>
</feature>
<evidence type="ECO:0000256" key="10">
    <source>
        <dbReference type="ARBA" id="ARBA00022628"/>
    </source>
</evidence>
<dbReference type="SUPFAM" id="SSF51717">
    <property type="entry name" value="Dihydropteroate synthetase-like"/>
    <property type="match status" value="1"/>
</dbReference>
<dbReference type="GO" id="GO:0008270">
    <property type="term" value="F:zinc ion binding"/>
    <property type="evidence" value="ECO:0007669"/>
    <property type="project" value="UniProtKB-UniRule"/>
</dbReference>
<feature type="binding site" evidence="23">
    <location>
        <position position="1112"/>
    </location>
    <ligand>
        <name>S-adenosyl-L-methionine</name>
        <dbReference type="ChEBI" id="CHEBI:59789"/>
    </ligand>
</feature>
<feature type="domain" description="B12-binding N-terminal" evidence="29">
    <location>
        <begin position="627"/>
        <end position="720"/>
    </location>
</feature>
<dbReference type="InterPro" id="IPR003726">
    <property type="entry name" value="HCY_dom"/>
</dbReference>
<dbReference type="GO" id="GO:0008705">
    <property type="term" value="F:methionine synthase activity"/>
    <property type="evidence" value="ECO:0007669"/>
    <property type="project" value="UniProtKB-UniRule"/>
</dbReference>
<dbReference type="InterPro" id="IPR036589">
    <property type="entry name" value="HCY_dom_sf"/>
</dbReference>
<dbReference type="InterPro" id="IPR037010">
    <property type="entry name" value="VitB12-dep_Met_synth_activ_sf"/>
</dbReference>
<comment type="catalytic activity">
    <reaction evidence="1 21">
        <text>(6S)-5-methyl-5,6,7,8-tetrahydrofolate + L-homocysteine = (6S)-5,6,7,8-tetrahydrofolate + L-methionine</text>
        <dbReference type="Rhea" id="RHEA:11172"/>
        <dbReference type="ChEBI" id="CHEBI:18608"/>
        <dbReference type="ChEBI" id="CHEBI:57453"/>
        <dbReference type="ChEBI" id="CHEBI:57844"/>
        <dbReference type="ChEBI" id="CHEBI:58199"/>
        <dbReference type="EC" id="2.1.1.13"/>
    </reaction>
</comment>
<keyword evidence="9 21" id="KW-0028">Amino-acid biosynthesis</keyword>
<evidence type="ECO:0000256" key="13">
    <source>
        <dbReference type="ARBA" id="ARBA00022723"/>
    </source>
</evidence>
<dbReference type="PIRSF" id="PIRSF000381">
    <property type="entry name" value="MetH"/>
    <property type="match status" value="1"/>
</dbReference>
<dbReference type="SUPFAM" id="SSF52242">
    <property type="entry name" value="Cobalamin (vitamin B12)-binding domain"/>
    <property type="match status" value="1"/>
</dbReference>
<feature type="binding site" evidence="23">
    <location>
        <begin position="1166"/>
        <end position="1167"/>
    </location>
    <ligand>
        <name>S-adenosyl-L-methionine</name>
        <dbReference type="ChEBI" id="CHEBI:59789"/>
    </ligand>
</feature>
<evidence type="ECO:0000256" key="8">
    <source>
        <dbReference type="ARBA" id="ARBA00022603"/>
    </source>
</evidence>
<dbReference type="SMART" id="SM01018">
    <property type="entry name" value="B12-binding_2"/>
    <property type="match status" value="1"/>
</dbReference>
<dbReference type="UniPathway" id="UPA00051">
    <property type="reaction ID" value="UER00081"/>
</dbReference>
<evidence type="ECO:0000256" key="14">
    <source>
        <dbReference type="ARBA" id="ARBA00022737"/>
    </source>
</evidence>
<feature type="domain" description="Hcy-binding" evidence="25">
    <location>
        <begin position="10"/>
        <end position="315"/>
    </location>
</feature>
<keyword evidence="13 21" id="KW-0479">Metal-binding</keyword>
<gene>
    <name evidence="30" type="ORF">JCM16775_1507</name>
</gene>
<dbReference type="InterPro" id="IPR003759">
    <property type="entry name" value="Cbl-bd_cap"/>
</dbReference>
<dbReference type="GO" id="GO:0046653">
    <property type="term" value="P:tetrahydrofolate metabolic process"/>
    <property type="evidence" value="ECO:0007669"/>
    <property type="project" value="TreeGrafter"/>
</dbReference>
<dbReference type="PANTHER" id="PTHR45833">
    <property type="entry name" value="METHIONINE SYNTHASE"/>
    <property type="match status" value="1"/>
</dbReference>
<keyword evidence="16 21" id="KW-0486">Methionine biosynthesis</keyword>
<evidence type="ECO:0000256" key="6">
    <source>
        <dbReference type="ARBA" id="ARBA00012032"/>
    </source>
</evidence>
<evidence type="ECO:0000256" key="11">
    <source>
        <dbReference type="ARBA" id="ARBA00022679"/>
    </source>
</evidence>
<dbReference type="InterPro" id="IPR050554">
    <property type="entry name" value="Met_Synthase/Corrinoid"/>
</dbReference>
<dbReference type="Gene3D" id="1.10.1240.10">
    <property type="entry name" value="Methionine synthase domain"/>
    <property type="match status" value="1"/>
</dbReference>
<dbReference type="Proteomes" id="UP000321892">
    <property type="component" value="Chromosome"/>
</dbReference>
<evidence type="ECO:0000256" key="12">
    <source>
        <dbReference type="ARBA" id="ARBA00022691"/>
    </source>
</evidence>
<dbReference type="FunFam" id="3.20.20.330:FF:000001">
    <property type="entry name" value="Methionine synthase"/>
    <property type="match status" value="1"/>
</dbReference>
<evidence type="ECO:0000259" key="25">
    <source>
        <dbReference type="PROSITE" id="PS50970"/>
    </source>
</evidence>
<dbReference type="Gene3D" id="3.10.196.10">
    <property type="entry name" value="Vitamin B12-dependent methionine synthase, activation domain"/>
    <property type="match status" value="1"/>
</dbReference>
<dbReference type="InterPro" id="IPR006158">
    <property type="entry name" value="Cobalamin-bd"/>
</dbReference>
<dbReference type="NCBIfam" id="TIGR02082">
    <property type="entry name" value="metH"/>
    <property type="match status" value="1"/>
</dbReference>
<evidence type="ECO:0000256" key="4">
    <source>
        <dbReference type="ARBA" id="ARBA00005178"/>
    </source>
</evidence>
<evidence type="ECO:0000256" key="7">
    <source>
        <dbReference type="ARBA" id="ARBA00013998"/>
    </source>
</evidence>
<proteinExistence type="inferred from homology"/>
<accession>A0A510JHR9</accession>
<feature type="domain" description="AdoMet activation" evidence="27">
    <location>
        <begin position="873"/>
        <end position="1169"/>
    </location>
</feature>
<evidence type="ECO:0000256" key="15">
    <source>
        <dbReference type="ARBA" id="ARBA00022833"/>
    </source>
</evidence>
<dbReference type="RefSeq" id="WP_051254488.1">
    <property type="nucleotide sequence ID" value="NZ_AP019823.1"/>
</dbReference>
<keyword evidence="14" id="KW-0677">Repeat</keyword>
<comment type="pathway">
    <text evidence="4 21">Amino-acid biosynthesis; L-methionine biosynthesis via de novo pathway; L-methionine from L-homocysteine (MetH route): step 1/1.</text>
</comment>
<dbReference type="InterPro" id="IPR004223">
    <property type="entry name" value="VitB12-dep_Met_synth_activ_dom"/>
</dbReference>
<evidence type="ECO:0000313" key="31">
    <source>
        <dbReference type="Proteomes" id="UP000321892"/>
    </source>
</evidence>
<comment type="domain">
    <text evidence="21">Modular enzyme with four functionally distinct domains. The isolated Hcy-binding domain catalyzes methyl transfer from free methylcobalamin to homocysteine. The Hcy-binding domain in association with the pterin-binding domain catalyzes the methylation of cob(I)alamin by methyltetrahydrofolate and the methylation of homocysteine. The B12-binding domain binds the cofactor. The AdoMet activation domain binds S-adenosyl-L-methionine. Under aerobic conditions cob(I)alamin can be converted to inactive cob(II)alamin. Reductive methylation by S-adenosyl-L-methionine and flavodoxin regenerates methylcobalamin.</text>
</comment>
<dbReference type="InterPro" id="IPR011005">
    <property type="entry name" value="Dihydropteroate_synth-like_sf"/>
</dbReference>
<dbReference type="Pfam" id="PF02965">
    <property type="entry name" value="Met_synt_B12"/>
    <property type="match status" value="1"/>
</dbReference>
<dbReference type="Pfam" id="PF00809">
    <property type="entry name" value="Pterin_bind"/>
    <property type="match status" value="1"/>
</dbReference>
<comment type="cofactor">
    <cofactor evidence="2 21 24">
        <name>Zn(2+)</name>
        <dbReference type="ChEBI" id="CHEBI:29105"/>
    </cofactor>
</comment>
<dbReference type="PROSITE" id="PS50974">
    <property type="entry name" value="ADOMET_ACTIVATION"/>
    <property type="match status" value="1"/>
</dbReference>
<reference evidence="30 31" key="1">
    <citation type="submission" date="2019-07" db="EMBL/GenBank/DDBJ databases">
        <title>Complete Genome Sequence of Leptotrichia hofstadii Strain JCM16775.</title>
        <authorList>
            <person name="Watanabe S."/>
            <person name="Cui L."/>
        </authorList>
    </citation>
    <scope>NUCLEOTIDE SEQUENCE [LARGE SCALE GENOMIC DNA]</scope>
    <source>
        <strain evidence="30 31">JCM16775</strain>
    </source>
</reference>
<evidence type="ECO:0000256" key="22">
    <source>
        <dbReference type="PIRSR" id="PIRSR000381-1"/>
    </source>
</evidence>
<dbReference type="Gene3D" id="3.40.50.280">
    <property type="entry name" value="Cobalamin-binding domain"/>
    <property type="match status" value="1"/>
</dbReference>
<feature type="binding site" evidence="23">
    <location>
        <position position="835"/>
    </location>
    <ligand>
        <name>methylcob(III)alamin</name>
        <dbReference type="ChEBI" id="CHEBI:28115"/>
    </ligand>
</feature>
<dbReference type="Pfam" id="PF02310">
    <property type="entry name" value="B12-binding"/>
    <property type="match status" value="1"/>
</dbReference>
<keyword evidence="11 21" id="KW-0808">Transferase</keyword>
<organism evidence="30 31">
    <name type="scientific">Leptotrichia hofstadii</name>
    <dbReference type="NCBI Taxonomy" id="157688"/>
    <lineage>
        <taxon>Bacteria</taxon>
        <taxon>Fusobacteriati</taxon>
        <taxon>Fusobacteriota</taxon>
        <taxon>Fusobacteriia</taxon>
        <taxon>Fusobacteriales</taxon>
        <taxon>Leptotrichiaceae</taxon>
        <taxon>Leptotrichia</taxon>
    </lineage>
</organism>
<dbReference type="Pfam" id="PF02574">
    <property type="entry name" value="S-methyl_trans"/>
    <property type="match status" value="1"/>
</dbReference>
<evidence type="ECO:0000256" key="17">
    <source>
        <dbReference type="ARBA" id="ARBA00023285"/>
    </source>
</evidence>
<dbReference type="PROSITE" id="PS50972">
    <property type="entry name" value="PTERIN_BINDING"/>
    <property type="match status" value="1"/>
</dbReference>
<dbReference type="InterPro" id="IPR000489">
    <property type="entry name" value="Pterin-binding_dom"/>
</dbReference>
<dbReference type="FunFam" id="3.20.20.20:FF:000017">
    <property type="entry name" value="Methionine synthase"/>
    <property type="match status" value="1"/>
</dbReference>
<feature type="domain" description="B12-binding" evidence="28">
    <location>
        <begin position="720"/>
        <end position="856"/>
    </location>
</feature>
<dbReference type="OrthoDB" id="9803687at2"/>
<evidence type="ECO:0000256" key="23">
    <source>
        <dbReference type="PIRSR" id="PIRSR000381-2"/>
    </source>
</evidence>
<feature type="binding site" description="axial binding residue" evidence="22">
    <location>
        <position position="733"/>
    </location>
    <ligand>
        <name>methylcob(III)alamin</name>
        <dbReference type="ChEBI" id="CHEBI:28115"/>
    </ligand>
    <ligandPart>
        <name>Co</name>
        <dbReference type="ChEBI" id="CHEBI:27638"/>
    </ligandPart>
</feature>
<evidence type="ECO:0000259" key="26">
    <source>
        <dbReference type="PROSITE" id="PS50972"/>
    </source>
</evidence>
<evidence type="ECO:0000259" key="29">
    <source>
        <dbReference type="PROSITE" id="PS51337"/>
    </source>
</evidence>
<dbReference type="InterPro" id="IPR011822">
    <property type="entry name" value="MetH"/>
</dbReference>
<dbReference type="GO" id="GO:0005829">
    <property type="term" value="C:cytosol"/>
    <property type="evidence" value="ECO:0007669"/>
    <property type="project" value="TreeGrafter"/>
</dbReference>
<evidence type="ECO:0000256" key="3">
    <source>
        <dbReference type="ARBA" id="ARBA00001956"/>
    </source>
</evidence>
<keyword evidence="15 21" id="KW-0862">Zinc</keyword>
<dbReference type="GO" id="GO:0032259">
    <property type="term" value="P:methylation"/>
    <property type="evidence" value="ECO:0007669"/>
    <property type="project" value="UniProtKB-KW"/>
</dbReference>
<keyword evidence="12 21" id="KW-0949">S-adenosyl-L-methionine</keyword>
<dbReference type="EMBL" id="AP019823">
    <property type="protein sequence ID" value="BBM38797.1"/>
    <property type="molecule type" value="Genomic_DNA"/>
</dbReference>
<dbReference type="Gene3D" id="3.20.20.330">
    <property type="entry name" value="Homocysteine-binding-like domain"/>
    <property type="match status" value="1"/>
</dbReference>
<evidence type="ECO:0000256" key="21">
    <source>
        <dbReference type="PIRNR" id="PIRNR000381"/>
    </source>
</evidence>
<feature type="binding site" evidence="23">
    <location>
        <position position="778"/>
    </location>
    <ligand>
        <name>methylcob(III)alamin</name>
        <dbReference type="ChEBI" id="CHEBI:28115"/>
    </ligand>
</feature>
<keyword evidence="8 21" id="KW-0489">Methyltransferase</keyword>
<evidence type="ECO:0000259" key="28">
    <source>
        <dbReference type="PROSITE" id="PS51332"/>
    </source>
</evidence>
<dbReference type="SUPFAM" id="SSF47644">
    <property type="entry name" value="Methionine synthase domain"/>
    <property type="match status" value="1"/>
</dbReference>
<evidence type="ECO:0000256" key="5">
    <source>
        <dbReference type="ARBA" id="ARBA00010398"/>
    </source>
</evidence>
<dbReference type="InterPro" id="IPR036594">
    <property type="entry name" value="Meth_synthase_dom"/>
</dbReference>
<dbReference type="SUPFAM" id="SSF82282">
    <property type="entry name" value="Homocysteine S-methyltransferase"/>
    <property type="match status" value="1"/>
</dbReference>
<evidence type="ECO:0000256" key="24">
    <source>
        <dbReference type="PROSITE-ProRule" id="PRU00333"/>
    </source>
</evidence>
<dbReference type="InterPro" id="IPR036724">
    <property type="entry name" value="Cobalamin-bd_sf"/>
</dbReference>
<comment type="cofactor">
    <cofactor evidence="3 21 22">
        <name>methylcob(III)alamin</name>
        <dbReference type="ChEBI" id="CHEBI:28115"/>
    </cofactor>
</comment>
<evidence type="ECO:0000256" key="19">
    <source>
        <dbReference type="ARBA" id="ARBA00031040"/>
    </source>
</evidence>
<dbReference type="KEGG" id="lhf:JCM16775_1507"/>
<dbReference type="GO" id="GO:0031419">
    <property type="term" value="F:cobalamin binding"/>
    <property type="evidence" value="ECO:0007669"/>
    <property type="project" value="UniProtKB-UniRule"/>
</dbReference>
<name>A0A510JHR9_9FUSO</name>
<evidence type="ECO:0000256" key="9">
    <source>
        <dbReference type="ARBA" id="ARBA00022605"/>
    </source>
</evidence>
<feature type="binding site" evidence="22 24">
    <location>
        <position position="300"/>
    </location>
    <ligand>
        <name>Zn(2+)</name>
        <dbReference type="ChEBI" id="CHEBI:29105"/>
    </ligand>
</feature>
<protein>
    <recommendedName>
        <fullName evidence="7 20">Methionine synthase</fullName>
        <ecNumber evidence="6 20">2.1.1.13</ecNumber>
    </recommendedName>
    <alternativeName>
        <fullName evidence="19 21">5-methyltetrahydrofolate--homocysteine methyltransferase</fullName>
    </alternativeName>
</protein>
<evidence type="ECO:0000259" key="27">
    <source>
        <dbReference type="PROSITE" id="PS50974"/>
    </source>
</evidence>
<dbReference type="SUPFAM" id="SSF56507">
    <property type="entry name" value="Methionine synthase activation domain-like"/>
    <property type="match status" value="1"/>
</dbReference>
<dbReference type="AlphaFoldDB" id="A0A510JHR9"/>
<keyword evidence="17 21" id="KW-0170">Cobalt</keyword>
<dbReference type="PROSITE" id="PS50970">
    <property type="entry name" value="HCY"/>
    <property type="match status" value="1"/>
</dbReference>
<evidence type="ECO:0000256" key="1">
    <source>
        <dbReference type="ARBA" id="ARBA00001700"/>
    </source>
</evidence>
<dbReference type="PANTHER" id="PTHR45833:SF1">
    <property type="entry name" value="METHIONINE SYNTHASE"/>
    <property type="match status" value="1"/>
</dbReference>
<dbReference type="Gene3D" id="3.20.20.20">
    <property type="entry name" value="Dihydropteroate synthase-like"/>
    <property type="match status" value="1"/>
</dbReference>
<evidence type="ECO:0000256" key="18">
    <source>
        <dbReference type="ARBA" id="ARBA00025552"/>
    </source>
</evidence>
<dbReference type="Pfam" id="PF02607">
    <property type="entry name" value="B12-binding_2"/>
    <property type="match status" value="1"/>
</dbReference>
<feature type="binding site" evidence="22 24">
    <location>
        <position position="301"/>
    </location>
    <ligand>
        <name>Zn(2+)</name>
        <dbReference type="ChEBI" id="CHEBI:29105"/>
    </ligand>
</feature>
<keyword evidence="31" id="KW-1185">Reference proteome</keyword>
<evidence type="ECO:0000256" key="20">
    <source>
        <dbReference type="NCBIfam" id="TIGR02082"/>
    </source>
</evidence>
<dbReference type="PROSITE" id="PS51332">
    <property type="entry name" value="B12_BINDING"/>
    <property type="match status" value="1"/>
</dbReference>
<dbReference type="PROSITE" id="PS51337">
    <property type="entry name" value="B12_BINDING_NTER"/>
    <property type="match status" value="1"/>
</dbReference>
<dbReference type="EC" id="2.1.1.13" evidence="6 20"/>
<sequence length="1169" mass="131298">MTKNKYKNSYNLLQNDLKNKILLLDGAMGTMIQQEKLTASDFGGEKYEGCNDYLVLQRPDVIKNIHKRYLEAGSDIIETNSFGALDIVLKDYDLEDKVFEMNKAAAKLVNEAIAEYRSEHPEVTRNLYVAGALGPSNKSISVTGGVTFEELIHSYYTAVSGLMAGGVDLILFETIQDTRNLKAAYLGLKKAMEENYTVPLMLSFTIESTGTTLAGQTADAFYYAVNHMNPFSVGLNCATGPEFMTQFLKTLNNISNTYISVYPNAGLPNEDGEYEETPDTLSAKIEPFFQNNYLNIVGGCCGTTPEHIQKIKEKSVNYSPRVIDENKDFNDVSGLIALETPKNRPIYVGERTNVIGSRIFKNLIASEKFDEATEVARLQIKGRADVIDICLANPDRDEIADMKAFLDKVAKFAKVPLMIDSTDINVVKEGLTYLQGKGIINSINLEDGEKKFADMAKVIKDFGASVVVGLIDEEGMAVSVEKKLKVARRSYELLTKKYGIDERDIIFDTLVFPVATGDQKYIGSATATIEAIRQIKAEMPNVKTILGVSNVSFGLPVAGREVLNTYYMQKAYEAGLDYAIVNTEKVMPMDEISDEEKELAENLLFHTNDENVSKFANFYREKKAIQKVVDTSNLTTEEKVSNLVVEGSKKDLIVYLDELLQKYSPIDIINGPLMTGMDEVGRLFNNNDLIVAEVLQSAEVMKASVSHLEQFMEKDESSVKGKVIMATVKGDVHDIGKNLVGIIIGNNGYEVIDLGINTPAEKIREAIIEHKADFLGLSGLLVKSATEMVNTMGVLHEAGIDIPIFVGGAALTEKFTVNKIEPAYKNNIVIYSRDAMTALADLNKMIDEKKFEEFKEYLQKRRELVTIKDAKKLEQLKVKPTVSDIKDADGTFDFSKVELPKYDFEKIYKPQTLNKQIITNIKAKDVFPFINLQMLIGKHLGMKWIVNNLIEKQDPRTIKLYNEILDIIENGDEYFDIKAIYKFFPVRRKAGERKEDFKIEVLSDDLSTVLETFDFPRQKYGQYLSLNDYVSPDGIDYIGFFVATAGEKSRLVSNELKEKGEFYRGHIVNSVGLELAEATSEYIHKMMRQDVGIIDKDISLNEILNAQYQGNRYSFGYPACPDLSDQRKLFNLLKPERYGISLTEEFMMYPEATVSAIVFSQPFCKYFNM</sequence>
<feature type="binding site" evidence="22 24">
    <location>
        <position position="237"/>
    </location>
    <ligand>
        <name>Zn(2+)</name>
        <dbReference type="ChEBI" id="CHEBI:29105"/>
    </ligand>
</feature>